<dbReference type="InterPro" id="IPR042099">
    <property type="entry name" value="ANL_N_sf"/>
</dbReference>
<comment type="caution">
    <text evidence="4">The sequence shown here is derived from an EMBL/GenBank/DDBJ whole genome shotgun (WGS) entry which is preliminary data.</text>
</comment>
<dbReference type="OrthoDB" id="9803968at2"/>
<dbReference type="InterPro" id="IPR000873">
    <property type="entry name" value="AMP-dep_synth/lig_dom"/>
</dbReference>
<dbReference type="SMART" id="SM01236">
    <property type="entry name" value="Haem_oxygenase_2"/>
    <property type="match status" value="1"/>
</dbReference>
<protein>
    <recommendedName>
        <fullName evidence="3">AMP-dependent synthetase/ligase domain-containing protein</fullName>
    </recommendedName>
</protein>
<name>A0A066RS02_9GAMM</name>
<dbReference type="PANTHER" id="PTHR43767">
    <property type="entry name" value="LONG-CHAIN-FATTY-ACID--COA LIGASE"/>
    <property type="match status" value="1"/>
</dbReference>
<dbReference type="SUPFAM" id="SSF48613">
    <property type="entry name" value="Heme oxygenase-like"/>
    <property type="match status" value="1"/>
</dbReference>
<dbReference type="InterPro" id="IPR020845">
    <property type="entry name" value="AMP-binding_CS"/>
</dbReference>
<gene>
    <name evidence="4" type="ORF">EA58_03085</name>
</gene>
<dbReference type="Pfam" id="PF14518">
    <property type="entry name" value="Haem_oxygenas_2"/>
    <property type="match status" value="1"/>
</dbReference>
<dbReference type="SUPFAM" id="SSF56801">
    <property type="entry name" value="Acetyl-CoA synthetase-like"/>
    <property type="match status" value="1"/>
</dbReference>
<sequence length="767" mass="83410">MKNHLIEHLFRFAELRPETEAMHGFNPQTGAPITLSYSQLAKEVIQAASQLNQLEANHIALKADNGIPWAIADLAAMAANKVLIPVPAFFSEQQVQHICSEASVDTLWGHWPAYEDTAGTTIAGLPVYACPKVTQRRTVPPQTSKITFTSGSTGQPRGVCLSQEHLNTTSRVLADRLSTCVHPKKHLVLLPLVTLLENITGLYLPILMGATTVILPGEQVGLSGSSQFDPAQFAQALACHRPESLVLTPALLMALCQVAIQQPEVVNPLQYVAVGGARVSPALLTQARALGIPAYEGYGLSECGSVVSLNLPGDDKPGSCGKPLPHCQLSISESGVVRVRGNAMLGYLGQPASNQGLALNPDQEIDTGDLGHLDNDGFLHITGRRKNLLITAFGRNVSPEWIESEAQAIPALMGMVVVGDAQIQLTGVLFSTSPECLPAALHSLNQQLPDYARIGNLIVLEKPLSAFPGLMTANGRPKRDVIQQYIIPALTQARPEANDKTSHPATPEVFIAAHTSDGLTLTPIHRQENTQISRGDSMYSEFFQTLVTATETARNRMADAPIFAACQQGGIDLAGYTAFLTQAYHHVKHTIPLLMACGGKLDERYEWLRQAIGHYIEEEMGHQVWILNDIKACGADADAVRENRDQGRVCAPIELMVAYLYHQIDRRNPIGFFGMVWVLEGTSVSIGGQIAQQVQQILNLPDQAMTYLKSHSELDQEHIKTFEQLMNQITDPVDQQAIIESANMVYNLYGQMLATLPLPEQSSPKAH</sequence>
<dbReference type="EMBL" id="JMIB01000004">
    <property type="protein sequence ID" value="KDM93190.1"/>
    <property type="molecule type" value="Genomic_DNA"/>
</dbReference>
<dbReference type="PANTHER" id="PTHR43767:SF8">
    <property type="entry name" value="LONG-CHAIN-FATTY-ACID--COA LIGASE"/>
    <property type="match status" value="1"/>
</dbReference>
<dbReference type="InterPro" id="IPR050237">
    <property type="entry name" value="ATP-dep_AMP-bd_enzyme"/>
</dbReference>
<evidence type="ECO:0000256" key="2">
    <source>
        <dbReference type="SAM" id="Coils"/>
    </source>
</evidence>
<accession>A0A066RS02</accession>
<evidence type="ECO:0000313" key="5">
    <source>
        <dbReference type="Proteomes" id="UP000027192"/>
    </source>
</evidence>
<dbReference type="STRING" id="1654360.EA58_03085"/>
<dbReference type="AlphaFoldDB" id="A0A066RS02"/>
<feature type="coiled-coil region" evidence="2">
    <location>
        <begin position="37"/>
        <end position="64"/>
    </location>
</feature>
<evidence type="ECO:0000256" key="1">
    <source>
        <dbReference type="ARBA" id="ARBA00022598"/>
    </source>
</evidence>
<dbReference type="Pfam" id="PF00501">
    <property type="entry name" value="AMP-binding"/>
    <property type="match status" value="1"/>
</dbReference>
<dbReference type="InterPro" id="IPR016084">
    <property type="entry name" value="Haem_Oase-like_multi-hlx"/>
</dbReference>
<evidence type="ECO:0000313" key="4">
    <source>
        <dbReference type="EMBL" id="KDM93190.1"/>
    </source>
</evidence>
<organism evidence="4 5">
    <name type="scientific">Photobacterium galatheae</name>
    <dbReference type="NCBI Taxonomy" id="1654360"/>
    <lineage>
        <taxon>Bacteria</taxon>
        <taxon>Pseudomonadati</taxon>
        <taxon>Pseudomonadota</taxon>
        <taxon>Gammaproteobacteria</taxon>
        <taxon>Vibrionales</taxon>
        <taxon>Vibrionaceae</taxon>
        <taxon>Photobacterium</taxon>
    </lineage>
</organism>
<proteinExistence type="predicted"/>
<feature type="domain" description="AMP-dependent synthetase/ligase" evidence="3">
    <location>
        <begin position="11"/>
        <end position="332"/>
    </location>
</feature>
<keyword evidence="5" id="KW-1185">Reference proteome</keyword>
<dbReference type="Gene3D" id="1.20.910.10">
    <property type="entry name" value="Heme oxygenase-like"/>
    <property type="match status" value="1"/>
</dbReference>
<dbReference type="GO" id="GO:0016874">
    <property type="term" value="F:ligase activity"/>
    <property type="evidence" value="ECO:0007669"/>
    <property type="project" value="UniProtKB-KW"/>
</dbReference>
<keyword evidence="2" id="KW-0175">Coiled coil</keyword>
<evidence type="ECO:0000259" key="3">
    <source>
        <dbReference type="Pfam" id="PF00501"/>
    </source>
</evidence>
<reference evidence="4 5" key="1">
    <citation type="submission" date="2014-04" db="EMBL/GenBank/DDBJ databases">
        <title>Draft genome sequence of Photobacterium halotolerans S2753: a solonamide, ngercheumicin and holomycin producer.</title>
        <authorList>
            <person name="Machado H.R."/>
            <person name="Gram L."/>
        </authorList>
    </citation>
    <scope>NUCLEOTIDE SEQUENCE [LARGE SCALE GENOMIC DNA]</scope>
    <source>
        <strain evidence="4 5">S2753</strain>
    </source>
</reference>
<dbReference type="Gene3D" id="3.40.50.12780">
    <property type="entry name" value="N-terminal domain of ligase-like"/>
    <property type="match status" value="1"/>
</dbReference>
<keyword evidence="1" id="KW-0436">Ligase</keyword>
<dbReference type="PROSITE" id="PS00455">
    <property type="entry name" value="AMP_BINDING"/>
    <property type="match status" value="1"/>
</dbReference>
<dbReference type="Proteomes" id="UP000027192">
    <property type="component" value="Unassembled WGS sequence"/>
</dbReference>